<evidence type="ECO:0000313" key="4">
    <source>
        <dbReference type="Proteomes" id="UP000480854"/>
    </source>
</evidence>
<dbReference type="OrthoDB" id="9801622at2"/>
<feature type="transmembrane region" description="Helical" evidence="1">
    <location>
        <begin position="159"/>
        <end position="177"/>
    </location>
</feature>
<sequence>MALRSLKDGNWAPGFWTRLGRHELTLLLGMAVSAGLILAFALIAGEVIEGETAAFDRAVLLALRVAGDPETPLGPPWLRNAARDVTALGSITVLSLVTAVALGFLLLQGKRGASLLVLLSVGGGMAISGLLKNQIGRERPDLVPHGDIVFTASFPSGHSLLSAVVFLTLGAMLARFVEGKRQKAYVLVVAMTVTLLVGCSRVYLGVHWPTDVLAGWCVGAGWAALCWLVALWLQRRGAVEPEDETEAVPDRT</sequence>
<organism evidence="3 4">
    <name type="scientific">Roseomonas genomospecies 6</name>
    <dbReference type="NCBI Taxonomy" id="214106"/>
    <lineage>
        <taxon>Bacteria</taxon>
        <taxon>Pseudomonadati</taxon>
        <taxon>Pseudomonadota</taxon>
        <taxon>Alphaproteobacteria</taxon>
        <taxon>Acetobacterales</taxon>
        <taxon>Roseomonadaceae</taxon>
        <taxon>Roseomonas</taxon>
    </lineage>
</organism>
<name>A0A9W7KNX8_9PROT</name>
<dbReference type="Pfam" id="PF01569">
    <property type="entry name" value="PAP2"/>
    <property type="match status" value="1"/>
</dbReference>
<dbReference type="InterPro" id="IPR036938">
    <property type="entry name" value="PAP2/HPO_sf"/>
</dbReference>
<reference evidence="3 4" key="1">
    <citation type="submission" date="2018-07" db="EMBL/GenBank/DDBJ databases">
        <title>Genome sequence of Azospirillum sp. ATCC 49961.</title>
        <authorList>
            <person name="Sant'Anna F.H."/>
            <person name="Baldani J.I."/>
            <person name="Zilli J.E."/>
            <person name="Reis V.M."/>
            <person name="Hartmann A."/>
            <person name="Cruz L."/>
            <person name="de Souza E.M."/>
            <person name="de Oliveira Pedrosa F."/>
            <person name="Passaglia L.M.P."/>
        </authorList>
    </citation>
    <scope>NUCLEOTIDE SEQUENCE [LARGE SCALE GENOMIC DNA]</scope>
    <source>
        <strain evidence="3 4">ATCC 49961</strain>
    </source>
</reference>
<dbReference type="CDD" id="cd03392">
    <property type="entry name" value="PAP2_like_2"/>
    <property type="match status" value="1"/>
</dbReference>
<feature type="transmembrane region" description="Helical" evidence="1">
    <location>
        <begin position="24"/>
        <end position="44"/>
    </location>
</feature>
<feature type="transmembrane region" description="Helical" evidence="1">
    <location>
        <begin position="113"/>
        <end position="131"/>
    </location>
</feature>
<dbReference type="EMBL" id="QOKW01000034">
    <property type="protein sequence ID" value="KAA0676515.1"/>
    <property type="molecule type" value="Genomic_DNA"/>
</dbReference>
<feature type="transmembrane region" description="Helical" evidence="1">
    <location>
        <begin position="184"/>
        <end position="206"/>
    </location>
</feature>
<dbReference type="SUPFAM" id="SSF48317">
    <property type="entry name" value="Acid phosphatase/Vanadium-dependent haloperoxidase"/>
    <property type="match status" value="1"/>
</dbReference>
<comment type="caution">
    <text evidence="3">The sequence shown here is derived from an EMBL/GenBank/DDBJ whole genome shotgun (WGS) entry which is preliminary data.</text>
</comment>
<keyword evidence="1" id="KW-0812">Transmembrane</keyword>
<dbReference type="SMART" id="SM00014">
    <property type="entry name" value="acidPPc"/>
    <property type="match status" value="1"/>
</dbReference>
<dbReference type="RefSeq" id="WP_149471967.1">
    <property type="nucleotide sequence ID" value="NZ_QOKW01000034.1"/>
</dbReference>
<keyword evidence="1" id="KW-1133">Transmembrane helix</keyword>
<dbReference type="PANTHER" id="PTHR14969">
    <property type="entry name" value="SPHINGOSINE-1-PHOSPHATE PHOSPHOHYDROLASE"/>
    <property type="match status" value="1"/>
</dbReference>
<keyword evidence="1" id="KW-0472">Membrane</keyword>
<feature type="domain" description="Phosphatidic acid phosphatase type 2/haloperoxidase" evidence="2">
    <location>
        <begin position="113"/>
        <end position="227"/>
    </location>
</feature>
<evidence type="ECO:0000259" key="2">
    <source>
        <dbReference type="SMART" id="SM00014"/>
    </source>
</evidence>
<gene>
    <name evidence="3" type="ORF">DS843_27165</name>
</gene>
<dbReference type="Proteomes" id="UP000480854">
    <property type="component" value="Unassembled WGS sequence"/>
</dbReference>
<feature type="transmembrane region" description="Helical" evidence="1">
    <location>
        <begin position="85"/>
        <end position="106"/>
    </location>
</feature>
<evidence type="ECO:0000256" key="1">
    <source>
        <dbReference type="SAM" id="Phobius"/>
    </source>
</evidence>
<evidence type="ECO:0000313" key="3">
    <source>
        <dbReference type="EMBL" id="KAA0676515.1"/>
    </source>
</evidence>
<feature type="transmembrane region" description="Helical" evidence="1">
    <location>
        <begin position="212"/>
        <end position="233"/>
    </location>
</feature>
<dbReference type="Gene3D" id="1.20.144.10">
    <property type="entry name" value="Phosphatidic acid phosphatase type 2/haloperoxidase"/>
    <property type="match status" value="2"/>
</dbReference>
<dbReference type="PANTHER" id="PTHR14969:SF13">
    <property type="entry name" value="AT30094P"/>
    <property type="match status" value="1"/>
</dbReference>
<dbReference type="AlphaFoldDB" id="A0A9W7KNX8"/>
<protein>
    <submittedName>
        <fullName evidence="3">PAP2 family protein</fullName>
    </submittedName>
</protein>
<proteinExistence type="predicted"/>
<keyword evidence="4" id="KW-1185">Reference proteome</keyword>
<dbReference type="InterPro" id="IPR000326">
    <property type="entry name" value="PAP2/HPO"/>
</dbReference>
<accession>A0A9W7KNX8</accession>